<dbReference type="SMART" id="SM00477">
    <property type="entry name" value="NUC"/>
    <property type="match status" value="1"/>
</dbReference>
<evidence type="ECO:0000313" key="4">
    <source>
        <dbReference type="Proteomes" id="UP001171945"/>
    </source>
</evidence>
<dbReference type="InterPro" id="IPR020821">
    <property type="entry name" value="ENPP1-3/EXOG-like_nuc-like"/>
</dbReference>
<dbReference type="PANTHER" id="PTHR13966">
    <property type="entry name" value="ENDONUCLEASE RELATED"/>
    <property type="match status" value="1"/>
</dbReference>
<dbReference type="SMART" id="SM00892">
    <property type="entry name" value="Endonuclease_NS"/>
    <property type="match status" value="1"/>
</dbReference>
<dbReference type="Gene3D" id="3.40.570.10">
    <property type="entry name" value="Extracellular Endonuclease, subunit A"/>
    <property type="match status" value="1"/>
</dbReference>
<dbReference type="Pfam" id="PF01223">
    <property type="entry name" value="Endonuclease_NS"/>
    <property type="match status" value="1"/>
</dbReference>
<feature type="non-terminal residue" evidence="3">
    <location>
        <position position="1"/>
    </location>
</feature>
<sequence length="247" mass="28627">AHYVFSAYLWPNRHKTYTWIFAFRNHRKLGEPCKTDLVLDREGYSVGYSYKYKAALWASYVISKHSIGVDVERGDCFEADSDIPAKYRVQPDDFRNTGYDKGHLAPNAAIDFSRHSNDETFLMSNIVLQRPELNRRAWGSLEGIIRGWTHTKGKLAVITGPLYDKKPEQINDIPVPKSFYKVVYSFEHKRCIGFILPNESVKASQLWNYVMSVKEVEKETGYHFFNKLSNSAQKIKGELDVSWWKKG</sequence>
<gene>
    <name evidence="3" type="ORF">QUF54_07005</name>
</gene>
<dbReference type="SUPFAM" id="SSF54060">
    <property type="entry name" value="His-Me finger endonucleases"/>
    <property type="match status" value="1"/>
</dbReference>
<dbReference type="InterPro" id="IPR001604">
    <property type="entry name" value="Endo_G_ENPP1-like_dom"/>
</dbReference>
<feature type="domain" description="ENPP1-3/EXOG-like endonuclease/phosphodiesterase" evidence="1">
    <location>
        <begin position="41"/>
        <end position="231"/>
    </location>
</feature>
<dbReference type="InterPro" id="IPR044929">
    <property type="entry name" value="DNA/RNA_non-sp_Endonuclease_sf"/>
</dbReference>
<dbReference type="InterPro" id="IPR040255">
    <property type="entry name" value="Non-specific_endonuclease"/>
</dbReference>
<evidence type="ECO:0000259" key="1">
    <source>
        <dbReference type="SMART" id="SM00477"/>
    </source>
</evidence>
<keyword evidence="3" id="KW-0378">Hydrolase</keyword>
<keyword evidence="3" id="KW-0540">Nuclease</keyword>
<keyword evidence="3" id="KW-0255">Endonuclease</keyword>
<organism evidence="3 4">
    <name type="scientific">Candidatus Marithioploca araucensis</name>
    <dbReference type="NCBI Taxonomy" id="70273"/>
    <lineage>
        <taxon>Bacteria</taxon>
        <taxon>Pseudomonadati</taxon>
        <taxon>Pseudomonadota</taxon>
        <taxon>Gammaproteobacteria</taxon>
        <taxon>Thiotrichales</taxon>
        <taxon>Thiotrichaceae</taxon>
        <taxon>Candidatus Marithioploca</taxon>
    </lineage>
</organism>
<dbReference type="CDD" id="cd00091">
    <property type="entry name" value="NUC"/>
    <property type="match status" value="1"/>
</dbReference>
<reference evidence="3" key="1">
    <citation type="submission" date="2023-06" db="EMBL/GenBank/DDBJ databases">
        <title>Uncultivated large filamentous bacteria from sulfidic sediments reveal new species and different genomic features in energy metabolism and defense.</title>
        <authorList>
            <person name="Fonseca A."/>
        </authorList>
    </citation>
    <scope>NUCLEOTIDE SEQUENCE</scope>
    <source>
        <strain evidence="3">HSG4</strain>
    </source>
</reference>
<accession>A0ABT7VU22</accession>
<comment type="caution">
    <text evidence="3">The sequence shown here is derived from an EMBL/GenBank/DDBJ whole genome shotgun (WGS) entry which is preliminary data.</text>
</comment>
<dbReference type="Proteomes" id="UP001171945">
    <property type="component" value="Unassembled WGS sequence"/>
</dbReference>
<keyword evidence="4" id="KW-1185">Reference proteome</keyword>
<evidence type="ECO:0000259" key="2">
    <source>
        <dbReference type="SMART" id="SM00892"/>
    </source>
</evidence>
<dbReference type="InterPro" id="IPR044925">
    <property type="entry name" value="His-Me_finger_sf"/>
</dbReference>
<dbReference type="PANTHER" id="PTHR13966:SF5">
    <property type="entry name" value="ENDONUCLEASE G, MITOCHONDRIAL"/>
    <property type="match status" value="1"/>
</dbReference>
<evidence type="ECO:0000313" key="3">
    <source>
        <dbReference type="EMBL" id="MDM8563084.1"/>
    </source>
</evidence>
<name>A0ABT7VU22_9GAMM</name>
<dbReference type="EMBL" id="JAUCGM010000440">
    <property type="protein sequence ID" value="MDM8563084.1"/>
    <property type="molecule type" value="Genomic_DNA"/>
</dbReference>
<proteinExistence type="predicted"/>
<protein>
    <submittedName>
        <fullName evidence="3">DNA/RNA non-specific endonuclease</fullName>
    </submittedName>
</protein>
<dbReference type="GO" id="GO:0004519">
    <property type="term" value="F:endonuclease activity"/>
    <property type="evidence" value="ECO:0007669"/>
    <property type="project" value="UniProtKB-KW"/>
</dbReference>
<feature type="domain" description="DNA/RNA non-specific endonuclease/pyrophosphatase/phosphodiesterase" evidence="2">
    <location>
        <begin position="40"/>
        <end position="231"/>
    </location>
</feature>